<dbReference type="Proteomes" id="UP000634529">
    <property type="component" value="Unassembled WGS sequence"/>
</dbReference>
<dbReference type="EMBL" id="JACYTN010000003">
    <property type="protein sequence ID" value="MBD8498237.1"/>
    <property type="molecule type" value="Genomic_DNA"/>
</dbReference>
<organism evidence="1 2">
    <name type="scientific">Paenibacillus arenosi</name>
    <dbReference type="NCBI Taxonomy" id="2774142"/>
    <lineage>
        <taxon>Bacteria</taxon>
        <taxon>Bacillati</taxon>
        <taxon>Bacillota</taxon>
        <taxon>Bacilli</taxon>
        <taxon>Bacillales</taxon>
        <taxon>Paenibacillaceae</taxon>
        <taxon>Paenibacillus</taxon>
    </lineage>
</organism>
<evidence type="ECO:0000313" key="1">
    <source>
        <dbReference type="EMBL" id="MBD8498237.1"/>
    </source>
</evidence>
<gene>
    <name evidence="1" type="ORF">IFO66_07930</name>
</gene>
<protein>
    <recommendedName>
        <fullName evidence="3">CARDB domain-containing protein</fullName>
    </recommendedName>
</protein>
<sequence>MISSKKLMISLLSFSMVGALYSPLLLPSNGQVMAAQKNVAVQQPFKPSQLNKVKLSATSYLEVNEVQFYHVEGDKNVYFTVTVHNQGSKSLSLMDYWFSIRSNQGNKYPIQLMGLTEKKDNIVPAKSKKTFKIHAKVDSKLNLSDLKLSVIKWDFSLSNGSFERVIGSVSIPKNYAYITPVGKQREIKQGQNTLVTSASNLELTTVGNHVQASLTVDIKNTSNSAVNLDSLKFYLRTNTNRYYVLDADQSKKSLLPGESARIKFYSKLPTDLKKATYQLFIAEEAGAGTVTGTDAPKASASLPLSYNHLKTIDTRGSVTLKGQSYKLLVENQFVDTKISNVMVDTNSEYHNVTISYAMKNMGKTAIKKPKLQFELLTNVDTSYPVQAGPTDTPEGNTNLLPGVTEEATITASIPASVSLSNMKLTVKRVADENKNNDYLLAQYMVPDTTSVTTESKATYVNKQGTYEVNVDNFERLPWDSKDIINTTITIKNTGKNTQPLPKFAMTAWLSGVKVDSKDIQLLHVDGAIGLKPGESAKIIATSKVSSDSKFENAKIRLSEIVDDKPISTIGNFMIKAADADLPTYDPASTAYYTLTQPGVEAQMNVLETNVYEGKNTNVIRSLLSYRNTGERYSKLPNVVAYYYETSTGVQIPAKLTLSDKEVTPDGVNLISITADIPKKYKASDLKLLVGQGISEGKYITGTTKADSYVNGAFLSLTDDKRESKLLFEVLDLRPFEFKFNKIFARSSNGDQVDFNFEYTLKQNNPFEEMLVDRNLVIEIEYNGNKFSQSYKLGEGNGSLAVGDKISKSFAVDDYAMKGVGSSGFKLNVYDELNGAKKLLMSHRVNNFE</sequence>
<comment type="caution">
    <text evidence="1">The sequence shown here is derived from an EMBL/GenBank/DDBJ whole genome shotgun (WGS) entry which is preliminary data.</text>
</comment>
<reference evidence="1 2" key="1">
    <citation type="submission" date="2020-09" db="EMBL/GenBank/DDBJ databases">
        <title>Paenibacillus sp. CAU 1523 isolated from sand of Haeundae Beach.</title>
        <authorList>
            <person name="Kim W."/>
        </authorList>
    </citation>
    <scope>NUCLEOTIDE SEQUENCE [LARGE SCALE GENOMIC DNA]</scope>
    <source>
        <strain evidence="1 2">CAU 1523</strain>
    </source>
</reference>
<name>A0ABR9AW53_9BACL</name>
<dbReference type="RefSeq" id="WP_192024601.1">
    <property type="nucleotide sequence ID" value="NZ_JACYTN010000003.1"/>
</dbReference>
<accession>A0ABR9AW53</accession>
<keyword evidence="2" id="KW-1185">Reference proteome</keyword>
<evidence type="ECO:0000313" key="2">
    <source>
        <dbReference type="Proteomes" id="UP000634529"/>
    </source>
</evidence>
<evidence type="ECO:0008006" key="3">
    <source>
        <dbReference type="Google" id="ProtNLM"/>
    </source>
</evidence>
<proteinExistence type="predicted"/>